<dbReference type="Gene3D" id="3.40.50.1820">
    <property type="entry name" value="alpha/beta hydrolase"/>
    <property type="match status" value="2"/>
</dbReference>
<dbReference type="InterPro" id="IPR049492">
    <property type="entry name" value="BD-FAE-like_dom"/>
</dbReference>
<dbReference type="Pfam" id="PF20434">
    <property type="entry name" value="BD-FAE"/>
    <property type="match status" value="1"/>
</dbReference>
<accession>A0AAN9BW14</accession>
<dbReference type="Proteomes" id="UP001374579">
    <property type="component" value="Unassembled WGS sequence"/>
</dbReference>
<dbReference type="SUPFAM" id="SSF53474">
    <property type="entry name" value="alpha/beta-Hydrolases"/>
    <property type="match status" value="1"/>
</dbReference>
<keyword evidence="3" id="KW-0472">Membrane</keyword>
<keyword evidence="3" id="KW-0812">Transmembrane</keyword>
<evidence type="ECO:0000259" key="4">
    <source>
        <dbReference type="Pfam" id="PF00326"/>
    </source>
</evidence>
<dbReference type="PANTHER" id="PTHR48081:SF33">
    <property type="entry name" value="KYNURENINE FORMAMIDASE"/>
    <property type="match status" value="1"/>
</dbReference>
<dbReference type="InterPro" id="IPR029058">
    <property type="entry name" value="AB_hydrolase_fold"/>
</dbReference>
<evidence type="ECO:0000313" key="7">
    <source>
        <dbReference type="Proteomes" id="UP001374579"/>
    </source>
</evidence>
<comment type="caution">
    <text evidence="6">The sequence shown here is derived from an EMBL/GenBank/DDBJ whole genome shotgun (WGS) entry which is preliminary data.</text>
</comment>
<feature type="domain" description="Peptidase S9 prolyl oligopeptidase catalytic" evidence="4">
    <location>
        <begin position="393"/>
        <end position="493"/>
    </location>
</feature>
<proteinExistence type="predicted"/>
<feature type="transmembrane region" description="Helical" evidence="3">
    <location>
        <begin position="6"/>
        <end position="31"/>
    </location>
</feature>
<name>A0AAN9BW14_9CAEN</name>
<keyword evidence="7" id="KW-1185">Reference proteome</keyword>
<dbReference type="AlphaFoldDB" id="A0AAN9BW14"/>
<dbReference type="GO" id="GO:0008236">
    <property type="term" value="F:serine-type peptidase activity"/>
    <property type="evidence" value="ECO:0007669"/>
    <property type="project" value="InterPro"/>
</dbReference>
<feature type="domain" description="BD-FAE-like" evidence="5">
    <location>
        <begin position="111"/>
        <end position="211"/>
    </location>
</feature>
<evidence type="ECO:0000256" key="3">
    <source>
        <dbReference type="SAM" id="Phobius"/>
    </source>
</evidence>
<reference evidence="6 7" key="1">
    <citation type="submission" date="2024-02" db="EMBL/GenBank/DDBJ databases">
        <title>Chromosome-scale genome assembly of the rough periwinkle Littorina saxatilis.</title>
        <authorList>
            <person name="De Jode A."/>
            <person name="Faria R."/>
            <person name="Formenti G."/>
            <person name="Sims Y."/>
            <person name="Smith T.P."/>
            <person name="Tracey A."/>
            <person name="Wood J.M.D."/>
            <person name="Zagrodzka Z.B."/>
            <person name="Johannesson K."/>
            <person name="Butlin R.K."/>
            <person name="Leder E.H."/>
        </authorList>
    </citation>
    <scope>NUCLEOTIDE SEQUENCE [LARGE SCALE GENOMIC DNA]</scope>
    <source>
        <strain evidence="6">Snail1</strain>
        <tissue evidence="6">Muscle</tissue>
    </source>
</reference>
<protein>
    <submittedName>
        <fullName evidence="6">Uncharacterized protein</fullName>
    </submittedName>
</protein>
<dbReference type="GO" id="GO:0004061">
    <property type="term" value="F:arylformamidase activity"/>
    <property type="evidence" value="ECO:0007669"/>
    <property type="project" value="TreeGrafter"/>
</dbReference>
<gene>
    <name evidence="6" type="ORF">V1264_011941</name>
</gene>
<organism evidence="6 7">
    <name type="scientific">Littorina saxatilis</name>
    <dbReference type="NCBI Taxonomy" id="31220"/>
    <lineage>
        <taxon>Eukaryota</taxon>
        <taxon>Metazoa</taxon>
        <taxon>Spiralia</taxon>
        <taxon>Lophotrochozoa</taxon>
        <taxon>Mollusca</taxon>
        <taxon>Gastropoda</taxon>
        <taxon>Caenogastropoda</taxon>
        <taxon>Littorinimorpha</taxon>
        <taxon>Littorinoidea</taxon>
        <taxon>Littorinidae</taxon>
        <taxon>Littorina</taxon>
    </lineage>
</organism>
<evidence type="ECO:0000256" key="1">
    <source>
        <dbReference type="ARBA" id="ARBA00022801"/>
    </source>
</evidence>
<keyword evidence="1" id="KW-0378">Hydrolase</keyword>
<keyword evidence="3" id="KW-1133">Transmembrane helix</keyword>
<sequence length="523" mass="57440">MLRFLSRIVLIAVSSSVVVPYTAAMLCHLLYGRQPLKPRTLVRSLHPRRVYALSVVIVQKLALCVRYAPLYLHWRQYYLTASRAILLKNLAFGRNNCCLDLHLPVSHRVTSPSNKPAAKPVVMFVYGGAWSSGNKSMYGAVCAQLVQRMDVLVCCPNYSHYPQGCVDDMIQDIVDCVQWIYDNIHDYGGDKDRVMMIGHSSGAHLCTMALLEMLHDQRLHISPFPPDVSAAAGMLFHESHYGRLLSDPGRGGARDPLEDSSGSSESFAVVSENGNGNGESQATSMLSSVGSTSSSMVEVSREDTLPEVSPPPPSTQQTVSQTEESADAHTQQGEGEVRAGGDGSEPVKQSRQDSGEGEEDSGEEEDDNDSIVTVRPKEIERHATLIELARSIKAFVGLAGVYNIGDHYKHEAWRGIEDLSGMAPAMYGPDHFERFSPTTILLSLDAPISLPRMLLVHGTADYVVPITSSQKMAENLARVSADVSLRLIPDCDHYDICFDLMNPSRRYHSSLMTLLLETANSVF</sequence>
<feature type="compositionally biased region" description="Low complexity" evidence="2">
    <location>
        <begin position="260"/>
        <end position="272"/>
    </location>
</feature>
<dbReference type="InterPro" id="IPR001375">
    <property type="entry name" value="Peptidase_S9_cat"/>
</dbReference>
<dbReference type="GO" id="GO:0006508">
    <property type="term" value="P:proteolysis"/>
    <property type="evidence" value="ECO:0007669"/>
    <property type="project" value="InterPro"/>
</dbReference>
<dbReference type="PANTHER" id="PTHR48081">
    <property type="entry name" value="AB HYDROLASE SUPERFAMILY PROTEIN C4A8.06C"/>
    <property type="match status" value="1"/>
</dbReference>
<feature type="transmembrane region" description="Helical" evidence="3">
    <location>
        <begin position="51"/>
        <end position="74"/>
    </location>
</feature>
<evidence type="ECO:0000256" key="2">
    <source>
        <dbReference type="SAM" id="MobiDB-lite"/>
    </source>
</evidence>
<dbReference type="Pfam" id="PF00326">
    <property type="entry name" value="Peptidase_S9"/>
    <property type="match status" value="1"/>
</dbReference>
<evidence type="ECO:0000313" key="6">
    <source>
        <dbReference type="EMBL" id="KAK7112491.1"/>
    </source>
</evidence>
<dbReference type="EMBL" id="JBAMIC010000002">
    <property type="protein sequence ID" value="KAK7112491.1"/>
    <property type="molecule type" value="Genomic_DNA"/>
</dbReference>
<feature type="compositionally biased region" description="Acidic residues" evidence="2">
    <location>
        <begin position="355"/>
        <end position="369"/>
    </location>
</feature>
<evidence type="ECO:0000259" key="5">
    <source>
        <dbReference type="Pfam" id="PF20434"/>
    </source>
</evidence>
<dbReference type="InterPro" id="IPR050300">
    <property type="entry name" value="GDXG_lipolytic_enzyme"/>
</dbReference>
<feature type="region of interest" description="Disordered" evidence="2">
    <location>
        <begin position="246"/>
        <end position="375"/>
    </location>
</feature>
<feature type="compositionally biased region" description="Low complexity" evidence="2">
    <location>
        <begin position="283"/>
        <end position="298"/>
    </location>
</feature>